<sequence length="198" mass="22962">LHSIYHTLSSLTNPRLMERKCVGHQRCIRADQTKQLFYMGLTRPVPLHMFLPFLKATRSLARINEALQDQLEEAALANQGLSRDVAQLTQAWRQATQQLERREVEWHTEEVAFNDYFASEHNRLLALWREVVALRRQFTELRHQTSRDFAQVICPKASPDCILSSKAEREKQAPLAIIEHLSPKNSKLSSNLKTNHKL</sequence>
<dbReference type="InterPro" id="IPR055167">
    <property type="entry name" value="Rootletin-like_CC"/>
</dbReference>
<keyword evidence="1 2" id="KW-0175">Coiled coil</keyword>
<dbReference type="WBParaSite" id="SSLN_0001456101-mRNA-1">
    <property type="protein sequence ID" value="SSLN_0001456101-mRNA-1"/>
    <property type="gene ID" value="SSLN_0001456101"/>
</dbReference>
<evidence type="ECO:0000313" key="4">
    <source>
        <dbReference type="WBParaSite" id="SSLN_0001456101-mRNA-1"/>
    </source>
</evidence>
<proteinExistence type="predicted"/>
<evidence type="ECO:0000259" key="3">
    <source>
        <dbReference type="Pfam" id="PF15035"/>
    </source>
</evidence>
<feature type="domain" description="Rootletin-like coiled-coil" evidence="3">
    <location>
        <begin position="56"/>
        <end position="152"/>
    </location>
</feature>
<reference evidence="4" key="1">
    <citation type="submission" date="2016-06" db="UniProtKB">
        <authorList>
            <consortium name="WormBaseParasite"/>
        </authorList>
    </citation>
    <scope>IDENTIFICATION</scope>
</reference>
<name>A0A183TC25_SCHSO</name>
<accession>A0A183TC25</accession>
<feature type="coiled-coil region" evidence="2">
    <location>
        <begin position="64"/>
        <end position="91"/>
    </location>
</feature>
<dbReference type="AlphaFoldDB" id="A0A183TC25"/>
<dbReference type="Pfam" id="PF15035">
    <property type="entry name" value="Rootletin"/>
    <property type="match status" value="1"/>
</dbReference>
<organism evidence="4">
    <name type="scientific">Schistocephalus solidus</name>
    <name type="common">Tapeworm</name>
    <dbReference type="NCBI Taxonomy" id="70667"/>
    <lineage>
        <taxon>Eukaryota</taxon>
        <taxon>Metazoa</taxon>
        <taxon>Spiralia</taxon>
        <taxon>Lophotrochozoa</taxon>
        <taxon>Platyhelminthes</taxon>
        <taxon>Cestoda</taxon>
        <taxon>Eucestoda</taxon>
        <taxon>Diphyllobothriidea</taxon>
        <taxon>Diphyllobothriidae</taxon>
        <taxon>Schistocephalus</taxon>
    </lineage>
</organism>
<evidence type="ECO:0000256" key="1">
    <source>
        <dbReference type="ARBA" id="ARBA00023054"/>
    </source>
</evidence>
<protein>
    <submittedName>
        <fullName evidence="4">Centrosomal protein POC5</fullName>
    </submittedName>
</protein>
<evidence type="ECO:0000256" key="2">
    <source>
        <dbReference type="SAM" id="Coils"/>
    </source>
</evidence>